<keyword evidence="2" id="KW-1185">Reference proteome</keyword>
<dbReference type="InterPro" id="IPR015915">
    <property type="entry name" value="Kelch-typ_b-propeller"/>
</dbReference>
<gene>
    <name evidence="1" type="ORF">BSTOLATCC_MIC46483</name>
</gene>
<dbReference type="Gene3D" id="2.120.10.80">
    <property type="entry name" value="Kelch-type beta propeller"/>
    <property type="match status" value="1"/>
</dbReference>
<reference evidence="1" key="1">
    <citation type="submission" date="2021-09" db="EMBL/GenBank/DDBJ databases">
        <authorList>
            <consortium name="AG Swart"/>
            <person name="Singh M."/>
            <person name="Singh A."/>
            <person name="Seah K."/>
            <person name="Emmerich C."/>
        </authorList>
    </citation>
    <scope>NUCLEOTIDE SEQUENCE</scope>
    <source>
        <strain evidence="1">ATCC30299</strain>
    </source>
</reference>
<dbReference type="AlphaFoldDB" id="A0AAU9JRW3"/>
<organism evidence="1 2">
    <name type="scientific">Blepharisma stoltei</name>
    <dbReference type="NCBI Taxonomy" id="1481888"/>
    <lineage>
        <taxon>Eukaryota</taxon>
        <taxon>Sar</taxon>
        <taxon>Alveolata</taxon>
        <taxon>Ciliophora</taxon>
        <taxon>Postciliodesmatophora</taxon>
        <taxon>Heterotrichea</taxon>
        <taxon>Heterotrichida</taxon>
        <taxon>Blepharismidae</taxon>
        <taxon>Blepharisma</taxon>
    </lineage>
</organism>
<dbReference type="Proteomes" id="UP001162131">
    <property type="component" value="Unassembled WGS sequence"/>
</dbReference>
<proteinExistence type="predicted"/>
<protein>
    <submittedName>
        <fullName evidence="1">Uncharacterized protein</fullName>
    </submittedName>
</protein>
<dbReference type="Pfam" id="PF01344">
    <property type="entry name" value="Kelch_1"/>
    <property type="match status" value="1"/>
</dbReference>
<evidence type="ECO:0000313" key="1">
    <source>
        <dbReference type="EMBL" id="CAG9328482.1"/>
    </source>
</evidence>
<accession>A0AAU9JRW3</accession>
<name>A0AAU9JRW3_9CILI</name>
<comment type="caution">
    <text evidence="1">The sequence shown here is derived from an EMBL/GenBank/DDBJ whole genome shotgun (WGS) entry which is preliminary data.</text>
</comment>
<dbReference type="InterPro" id="IPR006652">
    <property type="entry name" value="Kelch_1"/>
</dbReference>
<dbReference type="SUPFAM" id="SSF117281">
    <property type="entry name" value="Kelch motif"/>
    <property type="match status" value="1"/>
</dbReference>
<evidence type="ECO:0000313" key="2">
    <source>
        <dbReference type="Proteomes" id="UP001162131"/>
    </source>
</evidence>
<dbReference type="EMBL" id="CAJZBQ010000046">
    <property type="protein sequence ID" value="CAG9328482.1"/>
    <property type="molecule type" value="Genomic_DNA"/>
</dbReference>
<sequence length="422" mass="48716">MKCWKDQCENKLEFVCPCANPPVYSCDTHISTHIKTASRSRHLPDPLTISPNPETKRALIDCLHKSLSDLYELRRKTVLDLTMQIKQINEKMKIALESFDEFIKNQRKIISEIQIVEVISNSRKTQINKILAAEPEEAINLLKGSFDIFDRFNFFIDGVGILSKIEPFKNESNRFIIFRDASKKIVKTDLNNNYSSIEFNISLNSRQSQYTTMCIIPGNSVFCYGNYPQAASTAFIIDLNNNVKKVINVDNKLGLSGSIYYNNSVYVFGGYTGHFYVNNAYRYYFLENKWENLNPLPVQSSFVSCIAKNNKILLSGREHSKIYCYDIIQNSYIELHDIQAGIWRKIICENNKNAYVIEAGGYIYEGNQEWKAWSTIGSSETENTDLIGCTVLWQNKVYFAFCGYNLYEFDMKKKKCKKIKTI</sequence>